<dbReference type="PANTHER" id="PTHR14272:SF4">
    <property type="entry name" value="SERTA DOMAIN-CONTAINING PROTEIN 4"/>
    <property type="match status" value="1"/>
</dbReference>
<keyword evidence="2" id="KW-0812">Transmembrane</keyword>
<organism evidence="4 5">
    <name type="scientific">Cirrhinus mrigala</name>
    <name type="common">Mrigala</name>
    <dbReference type="NCBI Taxonomy" id="683832"/>
    <lineage>
        <taxon>Eukaryota</taxon>
        <taxon>Metazoa</taxon>
        <taxon>Chordata</taxon>
        <taxon>Craniata</taxon>
        <taxon>Vertebrata</taxon>
        <taxon>Euteleostomi</taxon>
        <taxon>Actinopterygii</taxon>
        <taxon>Neopterygii</taxon>
        <taxon>Teleostei</taxon>
        <taxon>Ostariophysi</taxon>
        <taxon>Cypriniformes</taxon>
        <taxon>Cyprinidae</taxon>
        <taxon>Labeoninae</taxon>
        <taxon>Labeonini</taxon>
        <taxon>Cirrhinus</taxon>
    </lineage>
</organism>
<feature type="non-terminal residue" evidence="4">
    <location>
        <position position="1"/>
    </location>
</feature>
<feature type="transmembrane region" description="Helical" evidence="2">
    <location>
        <begin position="113"/>
        <end position="132"/>
    </location>
</feature>
<dbReference type="AlphaFoldDB" id="A0ABD0PVV5"/>
<gene>
    <name evidence="4" type="ORF">M9458_027048</name>
</gene>
<evidence type="ECO:0000313" key="4">
    <source>
        <dbReference type="EMBL" id="KAL0178154.1"/>
    </source>
</evidence>
<feature type="non-terminal residue" evidence="4">
    <location>
        <position position="218"/>
    </location>
</feature>
<dbReference type="InterPro" id="IPR029708">
    <property type="entry name" value="SERTAD4"/>
</dbReference>
<keyword evidence="2" id="KW-1133">Transmembrane helix</keyword>
<dbReference type="Pfam" id="PF06031">
    <property type="entry name" value="SERTA"/>
    <property type="match status" value="1"/>
</dbReference>
<accession>A0ABD0PVV5</accession>
<keyword evidence="5" id="KW-1185">Reference proteome</keyword>
<comment type="caution">
    <text evidence="4">The sequence shown here is derived from an EMBL/GenBank/DDBJ whole genome shotgun (WGS) entry which is preliminary data.</text>
</comment>
<reference evidence="4 5" key="1">
    <citation type="submission" date="2024-05" db="EMBL/GenBank/DDBJ databases">
        <title>Genome sequencing and assembly of Indian major carp, Cirrhinus mrigala (Hamilton, 1822).</title>
        <authorList>
            <person name="Mohindra V."/>
            <person name="Chowdhury L.M."/>
            <person name="Lal K."/>
            <person name="Jena J.K."/>
        </authorList>
    </citation>
    <scope>NUCLEOTIDE SEQUENCE [LARGE SCALE GENOMIC DNA]</scope>
    <source>
        <strain evidence="4">CM1030</strain>
        <tissue evidence="4">Blood</tissue>
    </source>
</reference>
<feature type="region of interest" description="Disordered" evidence="1">
    <location>
        <begin position="160"/>
        <end position="196"/>
    </location>
</feature>
<evidence type="ECO:0000313" key="5">
    <source>
        <dbReference type="Proteomes" id="UP001529510"/>
    </source>
</evidence>
<evidence type="ECO:0000256" key="2">
    <source>
        <dbReference type="SAM" id="Phobius"/>
    </source>
</evidence>
<evidence type="ECO:0000259" key="3">
    <source>
        <dbReference type="PROSITE" id="PS51053"/>
    </source>
</evidence>
<protein>
    <recommendedName>
        <fullName evidence="3">SERTA domain-containing protein</fullName>
    </recommendedName>
</protein>
<keyword evidence="2" id="KW-0472">Membrane</keyword>
<dbReference type="PANTHER" id="PTHR14272">
    <property type="entry name" value="SERTA DOMAIN-CONTAINING PROTEIN 4"/>
    <property type="match status" value="1"/>
</dbReference>
<proteinExistence type="predicted"/>
<dbReference type="EMBL" id="JAMKFB020000013">
    <property type="protein sequence ID" value="KAL0178154.1"/>
    <property type="molecule type" value="Genomic_DNA"/>
</dbReference>
<feature type="domain" description="SERTA" evidence="3">
    <location>
        <begin position="4"/>
        <end position="50"/>
    </location>
</feature>
<dbReference type="PROSITE" id="PS51053">
    <property type="entry name" value="SERTA"/>
    <property type="match status" value="1"/>
</dbReference>
<dbReference type="Proteomes" id="UP001529510">
    <property type="component" value="Unassembled WGS sequence"/>
</dbReference>
<feature type="compositionally biased region" description="Basic and acidic residues" evidence="1">
    <location>
        <begin position="174"/>
        <end position="194"/>
    </location>
</feature>
<sequence>VSPVLEERAHILRLSLEKLRFMDDPESFLRRSVLINNLLRRLRNEILLQSDCHTLSSPNPSHKYTSSPSCPAAVHYAARALSQTTAVRPSLLLFIRSRPLPPASTVCVRTGCILQLSPIFIIIIIIIIVILLEEEDEEEEDSDEEEDSVCPMLALCQAESREQNRTWDGLRPQSHREDKTLEKEREKGKERVRGGEVSQRWLSDAIGTGHHGALGRAH</sequence>
<name>A0ABD0PVV5_CIRMR</name>
<dbReference type="InterPro" id="IPR009263">
    <property type="entry name" value="SERTA_dom"/>
</dbReference>
<evidence type="ECO:0000256" key="1">
    <source>
        <dbReference type="SAM" id="MobiDB-lite"/>
    </source>
</evidence>